<dbReference type="EMBL" id="OY660866">
    <property type="protein sequence ID" value="CAJ1053925.1"/>
    <property type="molecule type" value="Genomic_DNA"/>
</dbReference>
<evidence type="ECO:0000259" key="3">
    <source>
        <dbReference type="Pfam" id="PF13873"/>
    </source>
</evidence>
<evidence type="ECO:0000313" key="4">
    <source>
        <dbReference type="EMBL" id="CAJ1053925.1"/>
    </source>
</evidence>
<feature type="region of interest" description="Disordered" evidence="2">
    <location>
        <begin position="206"/>
        <end position="241"/>
    </location>
</feature>
<keyword evidence="1" id="KW-0175">Coiled coil</keyword>
<feature type="compositionally biased region" description="Basic residues" evidence="2">
    <location>
        <begin position="384"/>
        <end position="402"/>
    </location>
</feature>
<dbReference type="GO" id="GO:0000981">
    <property type="term" value="F:DNA-binding transcription factor activity, RNA polymerase II-specific"/>
    <property type="evidence" value="ECO:0007669"/>
    <property type="project" value="TreeGrafter"/>
</dbReference>
<feature type="coiled-coil region" evidence="1">
    <location>
        <begin position="309"/>
        <end position="336"/>
    </location>
</feature>
<feature type="compositionally biased region" description="Basic and acidic residues" evidence="2">
    <location>
        <begin position="156"/>
        <end position="186"/>
    </location>
</feature>
<feature type="compositionally biased region" description="Basic and acidic residues" evidence="2">
    <location>
        <begin position="288"/>
        <end position="300"/>
    </location>
</feature>
<evidence type="ECO:0000256" key="1">
    <source>
        <dbReference type="SAM" id="Coils"/>
    </source>
</evidence>
<dbReference type="PANTHER" id="PTHR32345:SF3">
    <property type="entry name" value="MYB-RELATED TRANSCRIPTION FACTOR, PARTNER OF PROFILIN"/>
    <property type="match status" value="1"/>
</dbReference>
<feature type="compositionally biased region" description="Basic and acidic residues" evidence="2">
    <location>
        <begin position="271"/>
        <end position="281"/>
    </location>
</feature>
<feature type="domain" description="Myb/SANT-like DNA-binding" evidence="3">
    <location>
        <begin position="8"/>
        <end position="85"/>
    </location>
</feature>
<dbReference type="InterPro" id="IPR028002">
    <property type="entry name" value="Myb_DNA-bind_5"/>
</dbReference>
<name>A0AAV1EZ01_XYRNO</name>
<reference evidence="4" key="1">
    <citation type="submission" date="2023-08" db="EMBL/GenBank/DDBJ databases">
        <authorList>
            <person name="Alioto T."/>
            <person name="Alioto T."/>
            <person name="Gomez Garrido J."/>
        </authorList>
    </citation>
    <scope>NUCLEOTIDE SEQUENCE</scope>
</reference>
<protein>
    <submittedName>
        <fullName evidence="4">Myb-related transcription factor, partner of profilin-like</fullName>
    </submittedName>
</protein>
<dbReference type="AlphaFoldDB" id="A0AAV1EZ01"/>
<dbReference type="PANTHER" id="PTHR32345">
    <property type="entry name" value="MYB-RELATED TRANSCRIPTION FACTOR, PARTNER OF PROFILIN"/>
    <property type="match status" value="1"/>
</dbReference>
<organism evidence="4 5">
    <name type="scientific">Xyrichtys novacula</name>
    <name type="common">Pearly razorfish</name>
    <name type="synonym">Hemipteronotus novacula</name>
    <dbReference type="NCBI Taxonomy" id="13765"/>
    <lineage>
        <taxon>Eukaryota</taxon>
        <taxon>Metazoa</taxon>
        <taxon>Chordata</taxon>
        <taxon>Craniata</taxon>
        <taxon>Vertebrata</taxon>
        <taxon>Euteleostomi</taxon>
        <taxon>Actinopterygii</taxon>
        <taxon>Neopterygii</taxon>
        <taxon>Teleostei</taxon>
        <taxon>Neoteleostei</taxon>
        <taxon>Acanthomorphata</taxon>
        <taxon>Eupercaria</taxon>
        <taxon>Labriformes</taxon>
        <taxon>Labridae</taxon>
        <taxon>Xyrichtys</taxon>
    </lineage>
</organism>
<evidence type="ECO:0000313" key="5">
    <source>
        <dbReference type="Proteomes" id="UP001178508"/>
    </source>
</evidence>
<sequence length="402" mass="45856">MAEGISTRKRNFSDKETELLLREVQARFNRIYGYADRPPRPDEARAAWEEISVRVNQISSDVRRTASQCKKRFNDLRRRARLRLAKDLPQHTATTGSGPSTNIAPCAPGDVVSPTQISRGRLGPIDSLLLNLVRRKEHERGWSMPVRQEEAEWVTQDERAGHRPEWVTQEERAGHRPEWVTQEERAGHRPEWVIQEERAGHKPEPVIQEEGEGHKPEPVIQEEGEGHKPEPVIQEEGEGHRPEQTWGCVLMPQLKQEREEEDEKGWLVPVRQEEGADHRPEPMTQEEGASHKPEQEEDRPVLEIQRAGFTMMERELGAIEARLQSLETRVQSLEGVIQAGLLPLASVAATLERLANVADRLVPAPDPSTTPARPRWPLRPSTRGGRRATQARRGKGRREKRN</sequence>
<dbReference type="GO" id="GO:0005634">
    <property type="term" value="C:nucleus"/>
    <property type="evidence" value="ECO:0007669"/>
    <property type="project" value="TreeGrafter"/>
</dbReference>
<feature type="region of interest" description="Disordered" evidence="2">
    <location>
        <begin position="256"/>
        <end position="300"/>
    </location>
</feature>
<proteinExistence type="predicted"/>
<feature type="compositionally biased region" description="Polar residues" evidence="2">
    <location>
        <begin position="91"/>
        <end position="103"/>
    </location>
</feature>
<gene>
    <name evidence="4" type="ORF">XNOV1_A030497</name>
</gene>
<dbReference type="InterPro" id="IPR052870">
    <property type="entry name" value="Myb-related_repressor"/>
</dbReference>
<dbReference type="Proteomes" id="UP001178508">
    <property type="component" value="Chromosome 3"/>
</dbReference>
<evidence type="ECO:0000256" key="2">
    <source>
        <dbReference type="SAM" id="MobiDB-lite"/>
    </source>
</evidence>
<feature type="region of interest" description="Disordered" evidence="2">
    <location>
        <begin position="153"/>
        <end position="186"/>
    </location>
</feature>
<accession>A0AAV1EZ01</accession>
<dbReference type="GO" id="GO:0000978">
    <property type="term" value="F:RNA polymerase II cis-regulatory region sequence-specific DNA binding"/>
    <property type="evidence" value="ECO:0007669"/>
    <property type="project" value="TreeGrafter"/>
</dbReference>
<keyword evidence="5" id="KW-1185">Reference proteome</keyword>
<feature type="region of interest" description="Disordered" evidence="2">
    <location>
        <begin position="359"/>
        <end position="402"/>
    </location>
</feature>
<dbReference type="Pfam" id="PF13873">
    <property type="entry name" value="Myb_DNA-bind_5"/>
    <property type="match status" value="1"/>
</dbReference>
<feature type="region of interest" description="Disordered" evidence="2">
    <location>
        <begin position="86"/>
        <end position="106"/>
    </location>
</feature>